<name>A0A9W6YM72_9STRA</name>
<feature type="compositionally biased region" description="Basic and acidic residues" evidence="1">
    <location>
        <begin position="1"/>
        <end position="24"/>
    </location>
</feature>
<accession>A0A9W6YM72</accession>
<comment type="caution">
    <text evidence="2">The sequence shown here is derived from an EMBL/GenBank/DDBJ whole genome shotgun (WGS) entry which is preliminary data.</text>
</comment>
<dbReference type="EMBL" id="BSXT01013181">
    <property type="protein sequence ID" value="GMF85530.1"/>
    <property type="molecule type" value="Genomic_DNA"/>
</dbReference>
<proteinExistence type="predicted"/>
<keyword evidence="3" id="KW-1185">Reference proteome</keyword>
<reference evidence="2" key="1">
    <citation type="submission" date="2023-04" db="EMBL/GenBank/DDBJ databases">
        <title>Phytophthora fragariaefolia NBRC 109709.</title>
        <authorList>
            <person name="Ichikawa N."/>
            <person name="Sato H."/>
            <person name="Tonouchi N."/>
        </authorList>
    </citation>
    <scope>NUCLEOTIDE SEQUENCE</scope>
    <source>
        <strain evidence="2">NBRC 109709</strain>
    </source>
</reference>
<sequence>MPGNFERDFHRDKRQRIDDIRDHQPSTVVEAPIATGEPALASNPADEGLSMIPTGAAEAVAWSSRARGLRKLEHLPQNMNTDGECGAEGGVTLSNRRCSAPCGDSGG</sequence>
<feature type="region of interest" description="Disordered" evidence="1">
    <location>
        <begin position="73"/>
        <end position="107"/>
    </location>
</feature>
<feature type="region of interest" description="Disordered" evidence="1">
    <location>
        <begin position="1"/>
        <end position="47"/>
    </location>
</feature>
<evidence type="ECO:0000313" key="2">
    <source>
        <dbReference type="EMBL" id="GMF85530.1"/>
    </source>
</evidence>
<protein>
    <submittedName>
        <fullName evidence="2">Unnamed protein product</fullName>
    </submittedName>
</protein>
<gene>
    <name evidence="2" type="ORF">Pfra01_002891400</name>
</gene>
<organism evidence="2 3">
    <name type="scientific">Phytophthora fragariaefolia</name>
    <dbReference type="NCBI Taxonomy" id="1490495"/>
    <lineage>
        <taxon>Eukaryota</taxon>
        <taxon>Sar</taxon>
        <taxon>Stramenopiles</taxon>
        <taxon>Oomycota</taxon>
        <taxon>Peronosporomycetes</taxon>
        <taxon>Peronosporales</taxon>
        <taxon>Peronosporaceae</taxon>
        <taxon>Phytophthora</taxon>
    </lineage>
</organism>
<evidence type="ECO:0000313" key="3">
    <source>
        <dbReference type="Proteomes" id="UP001165121"/>
    </source>
</evidence>
<dbReference type="AlphaFoldDB" id="A0A9W6YM72"/>
<evidence type="ECO:0000256" key="1">
    <source>
        <dbReference type="SAM" id="MobiDB-lite"/>
    </source>
</evidence>
<dbReference type="Proteomes" id="UP001165121">
    <property type="component" value="Unassembled WGS sequence"/>
</dbReference>